<keyword evidence="4" id="KW-1185">Reference proteome</keyword>
<feature type="domain" description="DUF3298" evidence="1">
    <location>
        <begin position="113"/>
        <end position="183"/>
    </location>
</feature>
<gene>
    <name evidence="3" type="ORF">KQI42_12980</name>
</gene>
<feature type="domain" description="Deacetylase PdaC" evidence="2">
    <location>
        <begin position="21"/>
        <end position="95"/>
    </location>
</feature>
<protein>
    <submittedName>
        <fullName evidence="3">DUF3298 and DUF4163 domain-containing protein</fullName>
    </submittedName>
</protein>
<sequence>METRIFPILVNTAKLEMERLVVYYPKIGGLPNIEIQNKINNTILNNVYDQIIQQGYYENPETEITGLWELKNNDKGILSLTLINYSYSGGAHGNTIVKALTFNIETGSTYQLSDLFKPGANYIKVLSEEVEDQIEERDIPTLEKFTSIKPNQDFYIADLCLVIFFQVYEITPYVVGIPYFPISIYEIEDIIDEKGPLGRMLS</sequence>
<dbReference type="Pfam" id="PF11738">
    <property type="entry name" value="DUF3298"/>
    <property type="match status" value="1"/>
</dbReference>
<evidence type="ECO:0000313" key="3">
    <source>
        <dbReference type="EMBL" id="MBU5438934.1"/>
    </source>
</evidence>
<organism evidence="3 4">
    <name type="scientific">Tissierella simiarum</name>
    <dbReference type="NCBI Taxonomy" id="2841534"/>
    <lineage>
        <taxon>Bacteria</taxon>
        <taxon>Bacillati</taxon>
        <taxon>Bacillota</taxon>
        <taxon>Tissierellia</taxon>
        <taxon>Tissierellales</taxon>
        <taxon>Tissierellaceae</taxon>
        <taxon>Tissierella</taxon>
    </lineage>
</organism>
<evidence type="ECO:0000259" key="1">
    <source>
        <dbReference type="Pfam" id="PF11738"/>
    </source>
</evidence>
<evidence type="ECO:0000259" key="2">
    <source>
        <dbReference type="Pfam" id="PF13739"/>
    </source>
</evidence>
<dbReference type="EMBL" id="JAHLPM010000011">
    <property type="protein sequence ID" value="MBU5438934.1"/>
    <property type="molecule type" value="Genomic_DNA"/>
</dbReference>
<dbReference type="Pfam" id="PF13739">
    <property type="entry name" value="PdaC"/>
    <property type="match status" value="1"/>
</dbReference>
<dbReference type="InterPro" id="IPR021729">
    <property type="entry name" value="DUF3298"/>
</dbReference>
<proteinExistence type="predicted"/>
<name>A0ABS6E842_9FIRM</name>
<dbReference type="Proteomes" id="UP000749471">
    <property type="component" value="Unassembled WGS sequence"/>
</dbReference>
<comment type="caution">
    <text evidence="3">The sequence shown here is derived from an EMBL/GenBank/DDBJ whole genome shotgun (WGS) entry which is preliminary data.</text>
</comment>
<accession>A0ABS6E842</accession>
<dbReference type="RefSeq" id="WP_216520444.1">
    <property type="nucleotide sequence ID" value="NZ_JAHLPM010000011.1"/>
</dbReference>
<dbReference type="InterPro" id="IPR025303">
    <property type="entry name" value="PdaC"/>
</dbReference>
<evidence type="ECO:0000313" key="4">
    <source>
        <dbReference type="Proteomes" id="UP000749471"/>
    </source>
</evidence>
<reference evidence="3 4" key="1">
    <citation type="submission" date="2021-06" db="EMBL/GenBank/DDBJ databases">
        <authorList>
            <person name="Sun Q."/>
            <person name="Li D."/>
        </authorList>
    </citation>
    <scope>NUCLEOTIDE SEQUENCE [LARGE SCALE GENOMIC DNA]</scope>
    <source>
        <strain evidence="3 4">MSJ-40</strain>
    </source>
</reference>